<dbReference type="Proteomes" id="UP001597214">
    <property type="component" value="Unassembled WGS sequence"/>
</dbReference>
<organism evidence="1 2">
    <name type="scientific">Bacillus salitolerans</name>
    <dbReference type="NCBI Taxonomy" id="1437434"/>
    <lineage>
        <taxon>Bacteria</taxon>
        <taxon>Bacillati</taxon>
        <taxon>Bacillota</taxon>
        <taxon>Bacilli</taxon>
        <taxon>Bacillales</taxon>
        <taxon>Bacillaceae</taxon>
        <taxon>Bacillus</taxon>
    </lineage>
</organism>
<sequence>MVRTYRIWTTKEEEYLYEIVGKFDLETIATTLDRDIGSVEAKLKRMGLSTKDHEGELTLKELARLLKTTPYQLGKLKKNEGLPVKEKVTRKKCTYQMIAPKDFWNWAKKNQDKIDFTKYERYSILPEPTWVEDACKRQTQAKRAYERWSDEEDRKLMNLLRQGLVYEEAGELLRRTKGAIQMRVIELSNMNQNA</sequence>
<dbReference type="EMBL" id="JBHUEM010000005">
    <property type="protein sequence ID" value="MFD1736175.1"/>
    <property type="molecule type" value="Genomic_DNA"/>
</dbReference>
<name>A0ABW4LLV9_9BACI</name>
<dbReference type="RefSeq" id="WP_377927322.1">
    <property type="nucleotide sequence ID" value="NZ_JBHUEM010000005.1"/>
</dbReference>
<evidence type="ECO:0000313" key="2">
    <source>
        <dbReference type="Proteomes" id="UP001597214"/>
    </source>
</evidence>
<protein>
    <recommendedName>
        <fullName evidence="3">DNA-binding protein</fullName>
    </recommendedName>
</protein>
<gene>
    <name evidence="1" type="ORF">ACFSCX_06310</name>
</gene>
<proteinExistence type="predicted"/>
<keyword evidence="2" id="KW-1185">Reference proteome</keyword>
<evidence type="ECO:0000313" key="1">
    <source>
        <dbReference type="EMBL" id="MFD1736175.1"/>
    </source>
</evidence>
<accession>A0ABW4LLV9</accession>
<comment type="caution">
    <text evidence="1">The sequence shown here is derived from an EMBL/GenBank/DDBJ whole genome shotgun (WGS) entry which is preliminary data.</text>
</comment>
<reference evidence="2" key="1">
    <citation type="journal article" date="2019" name="Int. J. Syst. Evol. Microbiol.">
        <title>The Global Catalogue of Microorganisms (GCM) 10K type strain sequencing project: providing services to taxonomists for standard genome sequencing and annotation.</title>
        <authorList>
            <consortium name="The Broad Institute Genomics Platform"/>
            <consortium name="The Broad Institute Genome Sequencing Center for Infectious Disease"/>
            <person name="Wu L."/>
            <person name="Ma J."/>
        </authorList>
    </citation>
    <scope>NUCLEOTIDE SEQUENCE [LARGE SCALE GENOMIC DNA]</scope>
    <source>
        <strain evidence="2">CCUG 49339</strain>
    </source>
</reference>
<evidence type="ECO:0008006" key="3">
    <source>
        <dbReference type="Google" id="ProtNLM"/>
    </source>
</evidence>